<gene>
    <name evidence="1" type="ORF">PP769_02655</name>
</gene>
<dbReference type="Proteomes" id="UP001302719">
    <property type="component" value="Chromosome"/>
</dbReference>
<dbReference type="KEGG" id="nall:PP769_02655"/>
<keyword evidence="2" id="KW-1185">Reference proteome</keyword>
<organism evidence="1 2">
    <name type="scientific">Candidatus Nitrospira allomarina</name>
    <dbReference type="NCBI Taxonomy" id="3020900"/>
    <lineage>
        <taxon>Bacteria</taxon>
        <taxon>Pseudomonadati</taxon>
        <taxon>Nitrospirota</taxon>
        <taxon>Nitrospiria</taxon>
        <taxon>Nitrospirales</taxon>
        <taxon>Nitrospiraceae</taxon>
        <taxon>Nitrospira</taxon>
    </lineage>
</organism>
<protein>
    <submittedName>
        <fullName evidence="1">Uncharacterized protein</fullName>
    </submittedName>
</protein>
<dbReference type="RefSeq" id="WP_312644837.1">
    <property type="nucleotide sequence ID" value="NZ_CP116967.1"/>
</dbReference>
<evidence type="ECO:0000313" key="2">
    <source>
        <dbReference type="Proteomes" id="UP001302719"/>
    </source>
</evidence>
<proteinExistence type="predicted"/>
<name>A0AA96GCT0_9BACT</name>
<dbReference type="EMBL" id="CP116967">
    <property type="protein sequence ID" value="WNM58687.1"/>
    <property type="molecule type" value="Genomic_DNA"/>
</dbReference>
<accession>A0AA96GCT0</accession>
<sequence length="184" mass="21188">MRVLLCVLGIVVFSAISLHAISGHITEDPTKILQKYLSLDKKGVRLEAHSWEVVRPFVAWLEEPAWGHVVVISQYEVVDDVSQWEVMNGLEAKIPVIFEVLGTMHWERATFVTNPHREIQYFHLKGVGDRWQIVGPQLPPHVGRQRLVDFVRWAELNESGPERKNLLNSLIQQLELTNEKDVQK</sequence>
<evidence type="ECO:0000313" key="1">
    <source>
        <dbReference type="EMBL" id="WNM58687.1"/>
    </source>
</evidence>
<reference evidence="1 2" key="1">
    <citation type="submission" date="2023-01" db="EMBL/GenBank/DDBJ databases">
        <title>Cultivation and genomic characterization of new, ubiquitous marine nitrite-oxidizing bacteria from the Nitrospirales.</title>
        <authorList>
            <person name="Mueller A.J."/>
            <person name="Daebeler A."/>
            <person name="Herbold C.W."/>
            <person name="Kirkegaard R.H."/>
            <person name="Daims H."/>
        </authorList>
    </citation>
    <scope>NUCLEOTIDE SEQUENCE [LARGE SCALE GENOMIC DNA]</scope>
    <source>
        <strain evidence="1 2">VA</strain>
    </source>
</reference>
<dbReference type="AlphaFoldDB" id="A0AA96GCT0"/>